<evidence type="ECO:0000256" key="1">
    <source>
        <dbReference type="ARBA" id="ARBA00010609"/>
    </source>
</evidence>
<comment type="similarity">
    <text evidence="1">Belongs to the multicopper oxidase family.</text>
</comment>
<dbReference type="Gene3D" id="2.60.40.420">
    <property type="entry name" value="Cupredoxins - blue copper proteins"/>
    <property type="match status" value="3"/>
</dbReference>
<evidence type="ECO:0000259" key="6">
    <source>
        <dbReference type="Pfam" id="PF00394"/>
    </source>
</evidence>
<dbReference type="InterPro" id="IPR002355">
    <property type="entry name" value="Cu_oxidase_Cu_BS"/>
</dbReference>
<keyword evidence="10" id="KW-1185">Reference proteome</keyword>
<keyword evidence="2" id="KW-0479">Metal-binding</keyword>
<evidence type="ECO:0000313" key="9">
    <source>
        <dbReference type="EMBL" id="KAK3316564.1"/>
    </source>
</evidence>
<accession>A0AAE0M3H6</accession>
<feature type="domain" description="Plastocyanin-like" evidence="8">
    <location>
        <begin position="41"/>
        <end position="152"/>
    </location>
</feature>
<gene>
    <name evidence="9" type="ORF">B0H66DRAFT_534813</name>
</gene>
<dbReference type="Pfam" id="PF07732">
    <property type="entry name" value="Cu-oxidase_3"/>
    <property type="match status" value="1"/>
</dbReference>
<dbReference type="InterPro" id="IPR001117">
    <property type="entry name" value="Cu-oxidase_2nd"/>
</dbReference>
<feature type="domain" description="Plastocyanin-like" evidence="7">
    <location>
        <begin position="457"/>
        <end position="591"/>
    </location>
</feature>
<dbReference type="InterPro" id="IPR033138">
    <property type="entry name" value="Cu_oxidase_CS"/>
</dbReference>
<proteinExistence type="inferred from homology"/>
<dbReference type="InterPro" id="IPR011707">
    <property type="entry name" value="Cu-oxidase-like_N"/>
</dbReference>
<feature type="domain" description="Plastocyanin-like" evidence="6">
    <location>
        <begin position="166"/>
        <end position="329"/>
    </location>
</feature>
<feature type="signal peptide" evidence="5">
    <location>
        <begin position="1"/>
        <end position="21"/>
    </location>
</feature>
<comment type="caution">
    <text evidence="9">The sequence shown here is derived from an EMBL/GenBank/DDBJ whole genome shotgun (WGS) entry which is preliminary data.</text>
</comment>
<dbReference type="GO" id="GO:0005507">
    <property type="term" value="F:copper ion binding"/>
    <property type="evidence" value="ECO:0007669"/>
    <property type="project" value="InterPro"/>
</dbReference>
<dbReference type="Pfam" id="PF07731">
    <property type="entry name" value="Cu-oxidase_2"/>
    <property type="match status" value="1"/>
</dbReference>
<dbReference type="InterPro" id="IPR017762">
    <property type="entry name" value="Multicopper_oxidase_fun"/>
</dbReference>
<evidence type="ECO:0000259" key="7">
    <source>
        <dbReference type="Pfam" id="PF07731"/>
    </source>
</evidence>
<dbReference type="SUPFAM" id="SSF49503">
    <property type="entry name" value="Cupredoxins"/>
    <property type="match status" value="3"/>
</dbReference>
<organism evidence="9 10">
    <name type="scientific">Apodospora peruviana</name>
    <dbReference type="NCBI Taxonomy" id="516989"/>
    <lineage>
        <taxon>Eukaryota</taxon>
        <taxon>Fungi</taxon>
        <taxon>Dikarya</taxon>
        <taxon>Ascomycota</taxon>
        <taxon>Pezizomycotina</taxon>
        <taxon>Sordariomycetes</taxon>
        <taxon>Sordariomycetidae</taxon>
        <taxon>Sordariales</taxon>
        <taxon>Lasiosphaeriaceae</taxon>
        <taxon>Apodospora</taxon>
    </lineage>
</organism>
<keyword evidence="4" id="KW-0186">Copper</keyword>
<dbReference type="AlphaFoldDB" id="A0AAE0M3H6"/>
<evidence type="ECO:0000256" key="3">
    <source>
        <dbReference type="ARBA" id="ARBA00023002"/>
    </source>
</evidence>
<evidence type="ECO:0000256" key="2">
    <source>
        <dbReference type="ARBA" id="ARBA00022723"/>
    </source>
</evidence>
<evidence type="ECO:0000313" key="10">
    <source>
        <dbReference type="Proteomes" id="UP001283341"/>
    </source>
</evidence>
<dbReference type="NCBIfam" id="TIGR03390">
    <property type="entry name" value="ascorbOXfungal"/>
    <property type="match status" value="1"/>
</dbReference>
<evidence type="ECO:0000256" key="4">
    <source>
        <dbReference type="ARBA" id="ARBA00023008"/>
    </source>
</evidence>
<dbReference type="GO" id="GO:0016491">
    <property type="term" value="F:oxidoreductase activity"/>
    <property type="evidence" value="ECO:0007669"/>
    <property type="project" value="UniProtKB-KW"/>
</dbReference>
<keyword evidence="3" id="KW-0560">Oxidoreductase</keyword>
<reference evidence="9" key="2">
    <citation type="submission" date="2023-06" db="EMBL/GenBank/DDBJ databases">
        <authorList>
            <consortium name="Lawrence Berkeley National Laboratory"/>
            <person name="Haridas S."/>
            <person name="Hensen N."/>
            <person name="Bonometti L."/>
            <person name="Westerberg I."/>
            <person name="Brannstrom I.O."/>
            <person name="Guillou S."/>
            <person name="Cros-Aarteil S."/>
            <person name="Calhoun S."/>
            <person name="Kuo A."/>
            <person name="Mondo S."/>
            <person name="Pangilinan J."/>
            <person name="Riley R."/>
            <person name="Labutti K."/>
            <person name="Andreopoulos B."/>
            <person name="Lipzen A."/>
            <person name="Chen C."/>
            <person name="Yanf M."/>
            <person name="Daum C."/>
            <person name="Ng V."/>
            <person name="Clum A."/>
            <person name="Steindorff A."/>
            <person name="Ohm R."/>
            <person name="Martin F."/>
            <person name="Silar P."/>
            <person name="Natvig D."/>
            <person name="Lalanne C."/>
            <person name="Gautier V."/>
            <person name="Ament-Velasquez S.L."/>
            <person name="Kruys A."/>
            <person name="Hutchinson M.I."/>
            <person name="Powell A.J."/>
            <person name="Barry K."/>
            <person name="Miller A.N."/>
            <person name="Grigoriev I.V."/>
            <person name="Debuchy R."/>
            <person name="Gladieux P."/>
            <person name="Thoren M.H."/>
            <person name="Johannesson H."/>
        </authorList>
    </citation>
    <scope>NUCLEOTIDE SEQUENCE</scope>
    <source>
        <strain evidence="9">CBS 118394</strain>
    </source>
</reference>
<dbReference type="PROSITE" id="PS00080">
    <property type="entry name" value="MULTICOPPER_OXIDASE2"/>
    <property type="match status" value="1"/>
</dbReference>
<dbReference type="PROSITE" id="PS00079">
    <property type="entry name" value="MULTICOPPER_OXIDASE1"/>
    <property type="match status" value="1"/>
</dbReference>
<protein>
    <submittedName>
        <fullName evidence="9">Cupredoxin</fullName>
    </submittedName>
</protein>
<feature type="chain" id="PRO_5041929487" evidence="5">
    <location>
        <begin position="22"/>
        <end position="656"/>
    </location>
</feature>
<evidence type="ECO:0000256" key="5">
    <source>
        <dbReference type="SAM" id="SignalP"/>
    </source>
</evidence>
<name>A0AAE0M3H6_9PEZI</name>
<reference evidence="9" key="1">
    <citation type="journal article" date="2023" name="Mol. Phylogenet. Evol.">
        <title>Genome-scale phylogeny and comparative genomics of the fungal order Sordariales.</title>
        <authorList>
            <person name="Hensen N."/>
            <person name="Bonometti L."/>
            <person name="Westerberg I."/>
            <person name="Brannstrom I.O."/>
            <person name="Guillou S."/>
            <person name="Cros-Aarteil S."/>
            <person name="Calhoun S."/>
            <person name="Haridas S."/>
            <person name="Kuo A."/>
            <person name="Mondo S."/>
            <person name="Pangilinan J."/>
            <person name="Riley R."/>
            <person name="LaButti K."/>
            <person name="Andreopoulos B."/>
            <person name="Lipzen A."/>
            <person name="Chen C."/>
            <person name="Yan M."/>
            <person name="Daum C."/>
            <person name="Ng V."/>
            <person name="Clum A."/>
            <person name="Steindorff A."/>
            <person name="Ohm R.A."/>
            <person name="Martin F."/>
            <person name="Silar P."/>
            <person name="Natvig D.O."/>
            <person name="Lalanne C."/>
            <person name="Gautier V."/>
            <person name="Ament-Velasquez S.L."/>
            <person name="Kruys A."/>
            <person name="Hutchinson M.I."/>
            <person name="Powell A.J."/>
            <person name="Barry K."/>
            <person name="Miller A.N."/>
            <person name="Grigoriev I.V."/>
            <person name="Debuchy R."/>
            <person name="Gladieux P."/>
            <person name="Hiltunen Thoren M."/>
            <person name="Johannesson H."/>
        </authorList>
    </citation>
    <scope>NUCLEOTIDE SEQUENCE</scope>
    <source>
        <strain evidence="9">CBS 118394</strain>
    </source>
</reference>
<dbReference type="PANTHER" id="PTHR11709">
    <property type="entry name" value="MULTI-COPPER OXIDASE"/>
    <property type="match status" value="1"/>
</dbReference>
<dbReference type="EMBL" id="JAUEDM010000005">
    <property type="protein sequence ID" value="KAK3316564.1"/>
    <property type="molecule type" value="Genomic_DNA"/>
</dbReference>
<dbReference type="InterPro" id="IPR011706">
    <property type="entry name" value="Cu-oxidase_C"/>
</dbReference>
<dbReference type="Pfam" id="PF00394">
    <property type="entry name" value="Cu-oxidase"/>
    <property type="match status" value="1"/>
</dbReference>
<evidence type="ECO:0000259" key="8">
    <source>
        <dbReference type="Pfam" id="PF07732"/>
    </source>
</evidence>
<dbReference type="Proteomes" id="UP001283341">
    <property type="component" value="Unassembled WGS sequence"/>
</dbReference>
<keyword evidence="5" id="KW-0732">Signal</keyword>
<dbReference type="InterPro" id="IPR045087">
    <property type="entry name" value="Cu-oxidase_fam"/>
</dbReference>
<dbReference type="PANTHER" id="PTHR11709:SF394">
    <property type="entry name" value="FI03373P-RELATED"/>
    <property type="match status" value="1"/>
</dbReference>
<dbReference type="InterPro" id="IPR008972">
    <property type="entry name" value="Cupredoxin"/>
</dbReference>
<sequence>MRAKILPTLLLGSWLPALSLAAMEVHGTSFTPDHILRVTVATIPSGCKTRTAVIVNGTSPGPAIHVLPGSTSWIRVYNDMDNQNLTMHWHGLTQRMAPFADGSPQASQWPIPPGRFFDYQIVTTLDDSGTYFYHSHVQMQAMSCAGSLIVDDCGGSSPYNYDDERILFFTDFFEESDQQMFNDLTAVPFRGSSESNGVLLNGIGVASGQIATKGPAGGNKGRFGSRLGSSSRAPAPLHARDVLFANKTDDQTATASGCSLPVIDVDPGKTYRFRFIGGTGLSFLSVAFEGHGNLTIVQVDGNEYNAPVTTGHLQIGPGQRFDVLLTSKTAAELKADGNKMTYFIQFETLDRPWPYRGYGVLRYSSDVEVPTAPANPIAATPKNPQDWLEYTFTPLNPGSNAAPTAAEVTRRVTILSELITNPRSGKVEYRLAGLSWNELSRSSPLLVDIYRHGQAAMPDFDAAMRNNGWDPKTLSFPAKIGEVLEIVIQNTGSLVNNNGLVETHPFHAHSQHYYDIGRGDGEYDAQANNAKMAALKYVPVRRDTTMLYRFADKVKPGAAAGWRAWRMRMDNPGVWMIHCHVLAHMMMGMQTIWTIGSAADIMKIPCNESQGYLTYGGNVYGTTTTSPSYYQYGNGTNQCVPTVYSSTSTNMTWRAL</sequence>